<dbReference type="PANTHER" id="PTHR47432">
    <property type="entry name" value="CELL WALL ASSEMBLY REGULATOR SMI1"/>
    <property type="match status" value="1"/>
</dbReference>
<dbReference type="EMBL" id="JARXVH010000054">
    <property type="protein sequence ID" value="MDH6222957.1"/>
    <property type="molecule type" value="Genomic_DNA"/>
</dbReference>
<dbReference type="InterPro" id="IPR018958">
    <property type="entry name" value="Knr4/Smi1-like_dom"/>
</dbReference>
<protein>
    <submittedName>
        <fullName evidence="2">Cell wall assembly regulator SMI1</fullName>
    </submittedName>
</protein>
<dbReference type="InterPro" id="IPR051873">
    <property type="entry name" value="KNR4/SMI1_regulator"/>
</dbReference>
<evidence type="ECO:0000313" key="3">
    <source>
        <dbReference type="Proteomes" id="UP001160499"/>
    </source>
</evidence>
<comment type="caution">
    <text evidence="2">The sequence shown here is derived from an EMBL/GenBank/DDBJ whole genome shotgun (WGS) entry which is preliminary data.</text>
</comment>
<dbReference type="SUPFAM" id="SSF160631">
    <property type="entry name" value="SMI1/KNR4-like"/>
    <property type="match status" value="1"/>
</dbReference>
<organism evidence="2 3">
    <name type="scientific">Streptomyces pseudovenezuelae</name>
    <dbReference type="NCBI Taxonomy" id="67350"/>
    <lineage>
        <taxon>Bacteria</taxon>
        <taxon>Bacillati</taxon>
        <taxon>Actinomycetota</taxon>
        <taxon>Actinomycetes</taxon>
        <taxon>Kitasatosporales</taxon>
        <taxon>Streptomycetaceae</taxon>
        <taxon>Streptomyces</taxon>
        <taxon>Streptomyces aurantiacus group</taxon>
    </lineage>
</organism>
<dbReference type="RefSeq" id="WP_280883527.1">
    <property type="nucleotide sequence ID" value="NZ_JARXVH010000054.1"/>
</dbReference>
<evidence type="ECO:0000313" key="2">
    <source>
        <dbReference type="EMBL" id="MDH6222957.1"/>
    </source>
</evidence>
<sequence>MTISVAWERIETWLRNNAPASHASLPGPAPVADIRTAHTQIGRSLPTELADSLQCHNGSGNFVLPVYHRFSDLHLIAREYQSYLRAEEAMRRRALERHRSAPSQTALLPQGEYYYWNPAWIPFAYDESGNSLFISQADDDTFGRIGTHDKEDGPSFPDNPVFTSLPHLLDEVAQALSNGVFQIWGEWEPVVDDGLLEWQEPELESDGVWDLPPLGPDPQS</sequence>
<dbReference type="Proteomes" id="UP001160499">
    <property type="component" value="Unassembled WGS sequence"/>
</dbReference>
<gene>
    <name evidence="2" type="ORF">M2283_010309</name>
</gene>
<keyword evidence="3" id="KW-1185">Reference proteome</keyword>
<dbReference type="Pfam" id="PF09346">
    <property type="entry name" value="SMI1_KNR4"/>
    <property type="match status" value="1"/>
</dbReference>
<reference evidence="2 3" key="1">
    <citation type="submission" date="2023-04" db="EMBL/GenBank/DDBJ databases">
        <title>Forest soil microbial communities from Buena Vista Peninsula, Colon Province, Panama.</title>
        <authorList>
            <person name="Bouskill N."/>
        </authorList>
    </citation>
    <scope>NUCLEOTIDE SEQUENCE [LARGE SCALE GENOMIC DNA]</scope>
    <source>
        <strain evidence="2 3">GGS1</strain>
    </source>
</reference>
<feature type="domain" description="Knr4/Smi1-like" evidence="1">
    <location>
        <begin position="29"/>
        <end position="151"/>
    </location>
</feature>
<proteinExistence type="predicted"/>
<name>A0ABT6M345_9ACTN</name>
<accession>A0ABT6M345</accession>
<dbReference type="PANTHER" id="PTHR47432:SF1">
    <property type="entry name" value="CELL WALL ASSEMBLY REGULATOR SMI1"/>
    <property type="match status" value="1"/>
</dbReference>
<evidence type="ECO:0000259" key="1">
    <source>
        <dbReference type="Pfam" id="PF09346"/>
    </source>
</evidence>
<dbReference type="InterPro" id="IPR037883">
    <property type="entry name" value="Knr4/Smi1-like_sf"/>
</dbReference>